<organism evidence="2 3">
    <name type="scientific">Vineibacter terrae</name>
    <dbReference type="NCBI Taxonomy" id="2586908"/>
    <lineage>
        <taxon>Bacteria</taxon>
        <taxon>Pseudomonadati</taxon>
        <taxon>Pseudomonadota</taxon>
        <taxon>Alphaproteobacteria</taxon>
        <taxon>Hyphomicrobiales</taxon>
        <taxon>Vineibacter</taxon>
    </lineage>
</organism>
<reference evidence="2 3" key="1">
    <citation type="submission" date="2019-06" db="EMBL/GenBank/DDBJ databases">
        <title>New taxonomy in bacterial strain CC-CFT640, isolated from vineyard.</title>
        <authorList>
            <person name="Lin S.-Y."/>
            <person name="Tsai C.-F."/>
            <person name="Young C.-C."/>
        </authorList>
    </citation>
    <scope>NUCLEOTIDE SEQUENCE [LARGE SCALE GENOMIC DNA]</scope>
    <source>
        <strain evidence="2 3">CC-CFT640</strain>
    </source>
</reference>
<dbReference type="Proteomes" id="UP000321638">
    <property type="component" value="Unassembled WGS sequence"/>
</dbReference>
<dbReference type="Gene3D" id="1.10.260.40">
    <property type="entry name" value="lambda repressor-like DNA-binding domains"/>
    <property type="match status" value="1"/>
</dbReference>
<dbReference type="CDD" id="cd00093">
    <property type="entry name" value="HTH_XRE"/>
    <property type="match status" value="1"/>
</dbReference>
<dbReference type="InterPro" id="IPR041413">
    <property type="entry name" value="MLTR_LBD"/>
</dbReference>
<dbReference type="PANTHER" id="PTHR35010">
    <property type="entry name" value="BLL4672 PROTEIN-RELATED"/>
    <property type="match status" value="1"/>
</dbReference>
<dbReference type="Pfam" id="PF13560">
    <property type="entry name" value="HTH_31"/>
    <property type="match status" value="1"/>
</dbReference>
<accession>A0A5C8PU01</accession>
<dbReference type="EMBL" id="VDUZ01000002">
    <property type="protein sequence ID" value="TXL81832.1"/>
    <property type="molecule type" value="Genomic_DNA"/>
</dbReference>
<name>A0A5C8PU01_9HYPH</name>
<sequence>MIATTMMITDIEQRRELGDFIRAQRERLTPAMAGLPAGARRRTPGLRREEVAQLCGLSVTWYTWIEQGRDVSASPSALARLASILRLGRAERAYLFELAAKRDPDQHEAETVDVPPAVLACLETIATPAYVLDRSWTARAWNAPATRLFVGWLDGDAERNLLRYIFLSAAARSLICEWEARARRVVAEFRAAGSAHLGDPGLRRVIADLRQHSPAFSHFWDQHDVVGREGGERTFHHPSDGFLRYEQVTFDVAAQPDLKLTVLVGGMAGTTAGR</sequence>
<evidence type="ECO:0000259" key="1">
    <source>
        <dbReference type="SMART" id="SM00530"/>
    </source>
</evidence>
<feature type="domain" description="HTH cro/C1-type" evidence="1">
    <location>
        <begin position="20"/>
        <end position="92"/>
    </location>
</feature>
<gene>
    <name evidence="2" type="ORF">FHP25_01840</name>
</gene>
<dbReference type="GO" id="GO:0003677">
    <property type="term" value="F:DNA binding"/>
    <property type="evidence" value="ECO:0007669"/>
    <property type="project" value="InterPro"/>
</dbReference>
<dbReference type="SMART" id="SM00530">
    <property type="entry name" value="HTH_XRE"/>
    <property type="match status" value="1"/>
</dbReference>
<dbReference type="InterPro" id="IPR010982">
    <property type="entry name" value="Lambda_DNA-bd_dom_sf"/>
</dbReference>
<proteinExistence type="predicted"/>
<protein>
    <submittedName>
        <fullName evidence="2">Helix-turn-helix domain-containing protein</fullName>
    </submittedName>
</protein>
<evidence type="ECO:0000313" key="3">
    <source>
        <dbReference type="Proteomes" id="UP000321638"/>
    </source>
</evidence>
<dbReference type="SUPFAM" id="SSF47413">
    <property type="entry name" value="lambda repressor-like DNA-binding domains"/>
    <property type="match status" value="1"/>
</dbReference>
<dbReference type="PANTHER" id="PTHR35010:SF2">
    <property type="entry name" value="BLL4672 PROTEIN"/>
    <property type="match status" value="1"/>
</dbReference>
<comment type="caution">
    <text evidence="2">The sequence shown here is derived from an EMBL/GenBank/DDBJ whole genome shotgun (WGS) entry which is preliminary data.</text>
</comment>
<dbReference type="OrthoDB" id="5346389at2"/>
<dbReference type="InterPro" id="IPR001387">
    <property type="entry name" value="Cro/C1-type_HTH"/>
</dbReference>
<keyword evidence="3" id="KW-1185">Reference proteome</keyword>
<dbReference type="Gene3D" id="3.30.450.180">
    <property type="match status" value="1"/>
</dbReference>
<evidence type="ECO:0000313" key="2">
    <source>
        <dbReference type="EMBL" id="TXL81832.1"/>
    </source>
</evidence>
<dbReference type="Pfam" id="PF17765">
    <property type="entry name" value="MLTR_LBD"/>
    <property type="match status" value="1"/>
</dbReference>
<dbReference type="AlphaFoldDB" id="A0A5C8PU01"/>